<keyword evidence="5" id="KW-0804">Transcription</keyword>
<protein>
    <submittedName>
        <fullName evidence="8">RNA polymerase sigma factor SigM</fullName>
    </submittedName>
</protein>
<sequence length="183" mass="20047">MSAAPPSDAELLAAHRAGDADAFGQLAERHSRELWAIALRTLGDPDDAADAVQEALVSAYRRASTFRGDAAVRTWLRRIVVNACIDRIRHERVRRTVPWPERDLPSRRPDPAVELVTRLAVGEALAMVPVEQRVAVVLVDVQGYPVAEAAAILEIPVGTVKSRCARGRARLAVLLGHLREESR</sequence>
<dbReference type="Pfam" id="PF04542">
    <property type="entry name" value="Sigma70_r2"/>
    <property type="match status" value="1"/>
</dbReference>
<dbReference type="PANTHER" id="PTHR43133">
    <property type="entry name" value="RNA POLYMERASE ECF-TYPE SIGMA FACTO"/>
    <property type="match status" value="1"/>
</dbReference>
<evidence type="ECO:0000256" key="4">
    <source>
        <dbReference type="ARBA" id="ARBA00023125"/>
    </source>
</evidence>
<evidence type="ECO:0000256" key="2">
    <source>
        <dbReference type="ARBA" id="ARBA00023015"/>
    </source>
</evidence>
<dbReference type="EMBL" id="JAVREJ010000001">
    <property type="protein sequence ID" value="MDT0348304.1"/>
    <property type="molecule type" value="Genomic_DNA"/>
</dbReference>
<dbReference type="InterPro" id="IPR013325">
    <property type="entry name" value="RNA_pol_sigma_r2"/>
</dbReference>
<keyword evidence="4" id="KW-0238">DNA-binding</keyword>
<dbReference type="InterPro" id="IPR007627">
    <property type="entry name" value="RNA_pol_sigma70_r2"/>
</dbReference>
<comment type="similarity">
    <text evidence="1">Belongs to the sigma-70 factor family. ECF subfamily.</text>
</comment>
<dbReference type="InterPro" id="IPR039425">
    <property type="entry name" value="RNA_pol_sigma-70-like"/>
</dbReference>
<feature type="domain" description="RNA polymerase sigma-70 region 2" evidence="6">
    <location>
        <begin position="26"/>
        <end position="92"/>
    </location>
</feature>
<dbReference type="SUPFAM" id="SSF88659">
    <property type="entry name" value="Sigma3 and sigma4 domains of RNA polymerase sigma factors"/>
    <property type="match status" value="1"/>
</dbReference>
<evidence type="ECO:0000256" key="3">
    <source>
        <dbReference type="ARBA" id="ARBA00023082"/>
    </source>
</evidence>
<dbReference type="Proteomes" id="UP001183202">
    <property type="component" value="Unassembled WGS sequence"/>
</dbReference>
<dbReference type="NCBIfam" id="NF007225">
    <property type="entry name" value="PRK09643.1"/>
    <property type="match status" value="1"/>
</dbReference>
<dbReference type="InterPro" id="IPR013324">
    <property type="entry name" value="RNA_pol_sigma_r3/r4-like"/>
</dbReference>
<feature type="domain" description="RNA polymerase sigma factor 70 region 4 type 2" evidence="7">
    <location>
        <begin position="119"/>
        <end position="171"/>
    </location>
</feature>
<dbReference type="InterPro" id="IPR014284">
    <property type="entry name" value="RNA_pol_sigma-70_dom"/>
</dbReference>
<dbReference type="Pfam" id="PF08281">
    <property type="entry name" value="Sigma70_r4_2"/>
    <property type="match status" value="1"/>
</dbReference>
<accession>A0ABU2N340</accession>
<dbReference type="RefSeq" id="WP_311554201.1">
    <property type="nucleotide sequence ID" value="NZ_JAVREJ010000001.1"/>
</dbReference>
<keyword evidence="9" id="KW-1185">Reference proteome</keyword>
<dbReference type="InterPro" id="IPR013249">
    <property type="entry name" value="RNA_pol_sigma70_r4_t2"/>
</dbReference>
<evidence type="ECO:0000313" key="9">
    <source>
        <dbReference type="Proteomes" id="UP001183202"/>
    </source>
</evidence>
<dbReference type="Gene3D" id="1.10.10.10">
    <property type="entry name" value="Winged helix-like DNA-binding domain superfamily/Winged helix DNA-binding domain"/>
    <property type="match status" value="1"/>
</dbReference>
<evidence type="ECO:0000259" key="6">
    <source>
        <dbReference type="Pfam" id="PF04542"/>
    </source>
</evidence>
<dbReference type="Gene3D" id="1.10.1740.10">
    <property type="match status" value="1"/>
</dbReference>
<evidence type="ECO:0000256" key="1">
    <source>
        <dbReference type="ARBA" id="ARBA00010641"/>
    </source>
</evidence>
<gene>
    <name evidence="8" type="primary">sigM</name>
    <name evidence="8" type="ORF">RM445_02045</name>
</gene>
<evidence type="ECO:0000256" key="5">
    <source>
        <dbReference type="ARBA" id="ARBA00023163"/>
    </source>
</evidence>
<name>A0ABU2N340_9PSEU</name>
<organism evidence="8 9">
    <name type="scientific">Pseudonocardia charpentierae</name>
    <dbReference type="NCBI Taxonomy" id="3075545"/>
    <lineage>
        <taxon>Bacteria</taxon>
        <taxon>Bacillati</taxon>
        <taxon>Actinomycetota</taxon>
        <taxon>Actinomycetes</taxon>
        <taxon>Pseudonocardiales</taxon>
        <taxon>Pseudonocardiaceae</taxon>
        <taxon>Pseudonocardia</taxon>
    </lineage>
</organism>
<dbReference type="NCBIfam" id="TIGR02937">
    <property type="entry name" value="sigma70-ECF"/>
    <property type="match status" value="1"/>
</dbReference>
<evidence type="ECO:0000313" key="8">
    <source>
        <dbReference type="EMBL" id="MDT0348304.1"/>
    </source>
</evidence>
<keyword evidence="3" id="KW-0731">Sigma factor</keyword>
<dbReference type="PANTHER" id="PTHR43133:SF50">
    <property type="entry name" value="ECF RNA POLYMERASE SIGMA FACTOR SIGM"/>
    <property type="match status" value="1"/>
</dbReference>
<proteinExistence type="inferred from homology"/>
<reference evidence="9" key="1">
    <citation type="submission" date="2023-07" db="EMBL/GenBank/DDBJ databases">
        <title>30 novel species of actinomycetes from the DSMZ collection.</title>
        <authorList>
            <person name="Nouioui I."/>
        </authorList>
    </citation>
    <scope>NUCLEOTIDE SEQUENCE [LARGE SCALE GENOMIC DNA]</scope>
    <source>
        <strain evidence="9">DSM 45834</strain>
    </source>
</reference>
<dbReference type="InterPro" id="IPR036388">
    <property type="entry name" value="WH-like_DNA-bd_sf"/>
</dbReference>
<dbReference type="SUPFAM" id="SSF88946">
    <property type="entry name" value="Sigma2 domain of RNA polymerase sigma factors"/>
    <property type="match status" value="1"/>
</dbReference>
<evidence type="ECO:0000259" key="7">
    <source>
        <dbReference type="Pfam" id="PF08281"/>
    </source>
</evidence>
<comment type="caution">
    <text evidence="8">The sequence shown here is derived from an EMBL/GenBank/DDBJ whole genome shotgun (WGS) entry which is preliminary data.</text>
</comment>
<keyword evidence="2" id="KW-0805">Transcription regulation</keyword>